<name>A0A9P7JQQ7_9AGAM</name>
<dbReference type="AlphaFoldDB" id="A0A9P7JQQ7"/>
<sequence length="128" mass="14392">PFESSFMMHDGPLMIKDIIRSNWKNLQFVFLSACHTTVGDEKSPKSNELIHLAAAMQFSGFHSVIGSMWSVKDEVAQEVVSGFYENLINDSGRLDCTRAAMALHKALKKLQRGDIPLEQWIVFVHIGV</sequence>
<dbReference type="GeneID" id="64693923"/>
<dbReference type="EMBL" id="JABBWM010000057">
    <property type="protein sequence ID" value="KAG2099594.1"/>
    <property type="molecule type" value="Genomic_DNA"/>
</dbReference>
<comment type="caution">
    <text evidence="2">The sequence shown here is derived from an EMBL/GenBank/DDBJ whole genome shotgun (WGS) entry which is preliminary data.</text>
</comment>
<dbReference type="Proteomes" id="UP000823399">
    <property type="component" value="Unassembled WGS sequence"/>
</dbReference>
<dbReference type="InterPro" id="IPR024983">
    <property type="entry name" value="CHAT_dom"/>
</dbReference>
<feature type="domain" description="CHAT" evidence="1">
    <location>
        <begin position="8"/>
        <end position="127"/>
    </location>
</feature>
<evidence type="ECO:0000259" key="1">
    <source>
        <dbReference type="Pfam" id="PF12770"/>
    </source>
</evidence>
<proteinExistence type="predicted"/>
<dbReference type="Pfam" id="PF12770">
    <property type="entry name" value="CHAT"/>
    <property type="match status" value="1"/>
</dbReference>
<keyword evidence="3" id="KW-1185">Reference proteome</keyword>
<feature type="non-terminal residue" evidence="2">
    <location>
        <position position="1"/>
    </location>
</feature>
<evidence type="ECO:0000313" key="2">
    <source>
        <dbReference type="EMBL" id="KAG2099594.1"/>
    </source>
</evidence>
<dbReference type="RefSeq" id="XP_041289242.1">
    <property type="nucleotide sequence ID" value="XM_041431664.1"/>
</dbReference>
<dbReference type="OrthoDB" id="9991317at2759"/>
<accession>A0A9P7JQQ7</accession>
<organism evidence="2 3">
    <name type="scientific">Suillus discolor</name>
    <dbReference type="NCBI Taxonomy" id="1912936"/>
    <lineage>
        <taxon>Eukaryota</taxon>
        <taxon>Fungi</taxon>
        <taxon>Dikarya</taxon>
        <taxon>Basidiomycota</taxon>
        <taxon>Agaricomycotina</taxon>
        <taxon>Agaricomycetes</taxon>
        <taxon>Agaricomycetidae</taxon>
        <taxon>Boletales</taxon>
        <taxon>Suillineae</taxon>
        <taxon>Suillaceae</taxon>
        <taxon>Suillus</taxon>
    </lineage>
</organism>
<evidence type="ECO:0000313" key="3">
    <source>
        <dbReference type="Proteomes" id="UP000823399"/>
    </source>
</evidence>
<reference evidence="2" key="1">
    <citation type="journal article" date="2020" name="New Phytol.">
        <title>Comparative genomics reveals dynamic genome evolution in host specialist ectomycorrhizal fungi.</title>
        <authorList>
            <person name="Lofgren L.A."/>
            <person name="Nguyen N.H."/>
            <person name="Vilgalys R."/>
            <person name="Ruytinx J."/>
            <person name="Liao H.L."/>
            <person name="Branco S."/>
            <person name="Kuo A."/>
            <person name="LaButti K."/>
            <person name="Lipzen A."/>
            <person name="Andreopoulos W."/>
            <person name="Pangilinan J."/>
            <person name="Riley R."/>
            <person name="Hundley H."/>
            <person name="Na H."/>
            <person name="Barry K."/>
            <person name="Grigoriev I.V."/>
            <person name="Stajich J.E."/>
            <person name="Kennedy P.G."/>
        </authorList>
    </citation>
    <scope>NUCLEOTIDE SEQUENCE</scope>
    <source>
        <strain evidence="2">FC423</strain>
    </source>
</reference>
<gene>
    <name evidence="2" type="ORF">F5147DRAFT_582588</name>
</gene>
<protein>
    <submittedName>
        <fullName evidence="2">CHAT domain-containing protein</fullName>
    </submittedName>
</protein>